<proteinExistence type="predicted"/>
<sequence length="83" mass="8249">MEPVGQERRGLLGDAEGEADAIGAATLDRAAVQMHECTGATASIALLAATGAPRHREPAAAPVTDSAQLTCAPASIIGALSRA</sequence>
<dbReference type="EMBL" id="BAABDO010000082">
    <property type="protein sequence ID" value="GAA4149921.1"/>
    <property type="molecule type" value="Genomic_DNA"/>
</dbReference>
<keyword evidence="2" id="KW-1185">Reference proteome</keyword>
<accession>A0ABP7Z8R2</accession>
<gene>
    <name evidence="1" type="ORF">GCM10022416_45740</name>
</gene>
<reference evidence="2" key="1">
    <citation type="journal article" date="2019" name="Int. J. Syst. Evol. Microbiol.">
        <title>The Global Catalogue of Microorganisms (GCM) 10K type strain sequencing project: providing services to taxonomists for standard genome sequencing and annotation.</title>
        <authorList>
            <consortium name="The Broad Institute Genomics Platform"/>
            <consortium name="The Broad Institute Genome Sequencing Center for Infectious Disease"/>
            <person name="Wu L."/>
            <person name="Ma J."/>
        </authorList>
    </citation>
    <scope>NUCLEOTIDE SEQUENCE [LARGE SCALE GENOMIC DNA]</scope>
    <source>
        <strain evidence="2">JCM 17316</strain>
    </source>
</reference>
<protein>
    <submittedName>
        <fullName evidence="1">Uncharacterized protein</fullName>
    </submittedName>
</protein>
<comment type="caution">
    <text evidence="1">The sequence shown here is derived from an EMBL/GenBank/DDBJ whole genome shotgun (WGS) entry which is preliminary data.</text>
</comment>
<dbReference type="Proteomes" id="UP001500266">
    <property type="component" value="Unassembled WGS sequence"/>
</dbReference>
<name>A0ABP7Z8R2_9ACTN</name>
<evidence type="ECO:0000313" key="2">
    <source>
        <dbReference type="Proteomes" id="UP001500266"/>
    </source>
</evidence>
<evidence type="ECO:0000313" key="1">
    <source>
        <dbReference type="EMBL" id="GAA4149921.1"/>
    </source>
</evidence>
<organism evidence="1 2">
    <name type="scientific">Actinomadura keratinilytica</name>
    <dbReference type="NCBI Taxonomy" id="547461"/>
    <lineage>
        <taxon>Bacteria</taxon>
        <taxon>Bacillati</taxon>
        <taxon>Actinomycetota</taxon>
        <taxon>Actinomycetes</taxon>
        <taxon>Streptosporangiales</taxon>
        <taxon>Thermomonosporaceae</taxon>
        <taxon>Actinomadura</taxon>
    </lineage>
</organism>